<name>A0A1N6ZY68_9EURY</name>
<reference evidence="2" key="1">
    <citation type="submission" date="2017-01" db="EMBL/GenBank/DDBJ databases">
        <authorList>
            <person name="Varghese N."/>
            <person name="Submissions S."/>
        </authorList>
    </citation>
    <scope>NUCLEOTIDE SEQUENCE [LARGE SCALE GENOMIC DNA]</scope>
    <source>
        <strain evidence="2">CGMCC 1.7737</strain>
    </source>
</reference>
<dbReference type="EMBL" id="FTNO01000001">
    <property type="protein sequence ID" value="SIR31689.1"/>
    <property type="molecule type" value="Genomic_DNA"/>
</dbReference>
<dbReference type="AlphaFoldDB" id="A0A1N6ZY68"/>
<sequence>MPSKLPVLTLFVATLVLLAGCSDAGFLGGKTDVVTEKKPEEPELVDAVLSGGECVDSPENRVEIAKRTGGGESHLVVAGNVSVPDAAYSLERPELVETGWSNYTLRVSSNRTTEKPKRNCAGLANYTATVRIPDGGPHKQFTLTVVHDGKVIHRENVTSQ</sequence>
<dbReference type="Proteomes" id="UP000186914">
    <property type="component" value="Unassembled WGS sequence"/>
</dbReference>
<organism evidence="1 2">
    <name type="scientific">Haladaptatus litoreus</name>
    <dbReference type="NCBI Taxonomy" id="553468"/>
    <lineage>
        <taxon>Archaea</taxon>
        <taxon>Methanobacteriati</taxon>
        <taxon>Methanobacteriota</taxon>
        <taxon>Stenosarchaea group</taxon>
        <taxon>Halobacteria</taxon>
        <taxon>Halobacteriales</taxon>
        <taxon>Haladaptataceae</taxon>
        <taxon>Haladaptatus</taxon>
    </lineage>
</organism>
<dbReference type="OrthoDB" id="374488at2157"/>
<evidence type="ECO:0000313" key="1">
    <source>
        <dbReference type="EMBL" id="SIR31689.1"/>
    </source>
</evidence>
<dbReference type="PROSITE" id="PS51257">
    <property type="entry name" value="PROKAR_LIPOPROTEIN"/>
    <property type="match status" value="1"/>
</dbReference>
<dbReference type="RefSeq" id="WP_076430105.1">
    <property type="nucleotide sequence ID" value="NZ_FTNO01000001.1"/>
</dbReference>
<evidence type="ECO:0008006" key="3">
    <source>
        <dbReference type="Google" id="ProtNLM"/>
    </source>
</evidence>
<gene>
    <name evidence="1" type="ORF">SAMN05421858_2226</name>
</gene>
<protein>
    <recommendedName>
        <fullName evidence="3">Lipoprotein</fullName>
    </recommendedName>
</protein>
<evidence type="ECO:0000313" key="2">
    <source>
        <dbReference type="Proteomes" id="UP000186914"/>
    </source>
</evidence>
<proteinExistence type="predicted"/>
<accession>A0A1N6ZY68</accession>
<keyword evidence="2" id="KW-1185">Reference proteome</keyword>